<feature type="compositionally biased region" description="Gly residues" evidence="1">
    <location>
        <begin position="166"/>
        <end position="175"/>
    </location>
</feature>
<feature type="region of interest" description="Disordered" evidence="1">
    <location>
        <begin position="144"/>
        <end position="227"/>
    </location>
</feature>
<feature type="non-terminal residue" evidence="2">
    <location>
        <position position="1"/>
    </location>
</feature>
<feature type="compositionally biased region" description="Basic and acidic residues" evidence="1">
    <location>
        <begin position="482"/>
        <end position="500"/>
    </location>
</feature>
<feature type="compositionally biased region" description="Basic residues" evidence="1">
    <location>
        <begin position="550"/>
        <end position="564"/>
    </location>
</feature>
<evidence type="ECO:0000313" key="2">
    <source>
        <dbReference type="EMBL" id="CAA9259039.1"/>
    </source>
</evidence>
<sequence length="564" mass="60403">ANPANTGLRGHCGVHGPDGRDRHFPGQVRQHHRRLLQGRQRHSLGGGGHLQLHDQVQHVHLRGLRGHCLPARPGGPHADLEHRAARPVCRGRVRQKVAPGRHHDPRRVHGNPLQRTDPADFLLGRGVFQNPRQHGAALRAGAFRHGRHVGAPGNVHSRVRGDRGPLHGGGRPVGGGDHRRGAVHHPHRGYAHPGAPGADGRRRPGGNDASHPRALRSLQRPQGRPAVPVGVLRDDPDQVQRQLDVHPAVLQRPRRGRRAEAGLAHGRLLLRVPRHFPLPLHCRPGHPAGPRQPRNGLRERVPETAARGHHGPDDRGHVCRHHVGAQRRVQRDGGGAHAGHLPAAVQPQSHRKGIALGGPPDDAAAGGHDHAGGPVRGRLRRGFRSQQTLYRPLRHPDDGAAHPGGVAQTAAALGRPGYGGRGDRAGPGAQYASRHSLGGGYAGGDRGLRRRVRAFGPGPQPRPGVRGPRGSVLPEAGYAGQRIREAPRQTRFPTRHDAPLRHCPGGDRAALPGDERAFRAGTERPAGPVGGRAVPGRCSRAGAPDPQIRAGRKCSRKAVRGQHL</sequence>
<gene>
    <name evidence="2" type="ORF">AVDCRST_MAG56-2430</name>
</gene>
<evidence type="ECO:0000256" key="1">
    <source>
        <dbReference type="SAM" id="MobiDB-lite"/>
    </source>
</evidence>
<feature type="compositionally biased region" description="Basic and acidic residues" evidence="1">
    <location>
        <begin position="513"/>
        <end position="522"/>
    </location>
</feature>
<dbReference type="AlphaFoldDB" id="A0A6J4ITU7"/>
<feature type="region of interest" description="Disordered" evidence="1">
    <location>
        <begin position="410"/>
        <end position="564"/>
    </location>
</feature>
<reference evidence="2" key="1">
    <citation type="submission" date="2020-02" db="EMBL/GenBank/DDBJ databases">
        <authorList>
            <person name="Meier V. D."/>
        </authorList>
    </citation>
    <scope>NUCLEOTIDE SEQUENCE</scope>
    <source>
        <strain evidence="2">AVDCRST_MAG56</strain>
    </source>
</reference>
<proteinExistence type="predicted"/>
<organism evidence="2">
    <name type="scientific">uncultured Cytophagales bacterium</name>
    <dbReference type="NCBI Taxonomy" id="158755"/>
    <lineage>
        <taxon>Bacteria</taxon>
        <taxon>Pseudomonadati</taxon>
        <taxon>Bacteroidota</taxon>
        <taxon>Sphingobacteriia</taxon>
        <taxon>Sphingobacteriales</taxon>
        <taxon>environmental samples</taxon>
    </lineage>
</organism>
<feature type="compositionally biased region" description="Low complexity" evidence="1">
    <location>
        <begin position="524"/>
        <end position="537"/>
    </location>
</feature>
<feature type="compositionally biased region" description="Basic residues" evidence="1">
    <location>
        <begin position="181"/>
        <end position="190"/>
    </location>
</feature>
<feature type="non-terminal residue" evidence="2">
    <location>
        <position position="564"/>
    </location>
</feature>
<feature type="compositionally biased region" description="Low complexity" evidence="1">
    <location>
        <begin position="357"/>
        <end position="366"/>
    </location>
</feature>
<feature type="region of interest" description="Disordered" evidence="1">
    <location>
        <begin position="1"/>
        <end position="23"/>
    </location>
</feature>
<name>A0A6J4ITU7_9SPHI</name>
<accession>A0A6J4ITU7</accession>
<protein>
    <submittedName>
        <fullName evidence="2">Putative sodium-coupled permease</fullName>
    </submittedName>
</protein>
<feature type="region of interest" description="Disordered" evidence="1">
    <location>
        <begin position="95"/>
        <end position="115"/>
    </location>
</feature>
<feature type="compositionally biased region" description="Basic residues" evidence="1">
    <location>
        <begin position="95"/>
        <end position="109"/>
    </location>
</feature>
<feature type="region of interest" description="Disordered" evidence="1">
    <location>
        <begin position="327"/>
        <end position="381"/>
    </location>
</feature>
<dbReference type="EMBL" id="CADCTQ010000212">
    <property type="protein sequence ID" value="CAA9259039.1"/>
    <property type="molecule type" value="Genomic_DNA"/>
</dbReference>